<protein>
    <recommendedName>
        <fullName evidence="3">Purple acid phosphatase</fullName>
        <ecNumber evidence="3">3.1.3.2</ecNumber>
    </recommendedName>
</protein>
<keyword evidence="1 3" id="KW-0732">Signal</keyword>
<accession>A0A232FM11</accession>
<sequence length="450" mass="52166">MRQQRSLTSIMRQNTMRLIAVLALLGLLNSVVGLVKYQPEAVHIAYGEDIRDIVVTWSTRQDTQESIVEYGINGYALTAYGNSTLFVDGGPKKHRQYIHRVWLKNLTPNSKYVYHCGSGLGWSDVFYFNTAPDDSENWSPRVVIFGDMGNENAQSLSRLQEETQRGLYDAAIHVGDFAYDMNTHEARVGDEFMKQIQSVAAYLPYMTVPGNHEEKYNFSNYRARFTMPGDSEGLWYSFNMGPVHFVAIETEAYYFMNYGIKQLVKQFEWLDRDLTEANRPENRAKRPWIVTYGHRPMYCSNLNSDDCTNHQSLVRVGLPLLNWFGLEDLFFKHKVDLELWAHEHSYERLWPIYDFKVYNGSYSAPYTNYKAPVHIITGSAGCKEGREKFVPQRPPWSSFRSSDYGFTRMTAHNKTHLYLEQVSDDKEGEVIDRVWLIKDNFLPNYVVPDA</sequence>
<dbReference type="GO" id="GO:0003993">
    <property type="term" value="F:acid phosphatase activity"/>
    <property type="evidence" value="ECO:0007669"/>
    <property type="project" value="UniProtKB-EC"/>
</dbReference>
<feature type="domain" description="Purple acid phosphatase N-terminal" evidence="6">
    <location>
        <begin position="39"/>
        <end position="130"/>
    </location>
</feature>
<comment type="similarity">
    <text evidence="3">Belongs to the metallophosphoesterase superfamily. Purple acid phosphatase family.</text>
</comment>
<dbReference type="CDD" id="cd00839">
    <property type="entry name" value="MPP_PAPs"/>
    <property type="match status" value="1"/>
</dbReference>
<dbReference type="GO" id="GO:0046872">
    <property type="term" value="F:metal ion binding"/>
    <property type="evidence" value="ECO:0007669"/>
    <property type="project" value="InterPro"/>
</dbReference>
<dbReference type="InterPro" id="IPR015914">
    <property type="entry name" value="PAPs_N"/>
</dbReference>
<organism evidence="7 8">
    <name type="scientific">Trichomalopsis sarcophagae</name>
    <dbReference type="NCBI Taxonomy" id="543379"/>
    <lineage>
        <taxon>Eukaryota</taxon>
        <taxon>Metazoa</taxon>
        <taxon>Ecdysozoa</taxon>
        <taxon>Arthropoda</taxon>
        <taxon>Hexapoda</taxon>
        <taxon>Insecta</taxon>
        <taxon>Pterygota</taxon>
        <taxon>Neoptera</taxon>
        <taxon>Endopterygota</taxon>
        <taxon>Hymenoptera</taxon>
        <taxon>Apocrita</taxon>
        <taxon>Proctotrupomorpha</taxon>
        <taxon>Chalcidoidea</taxon>
        <taxon>Pteromalidae</taxon>
        <taxon>Pteromalinae</taxon>
        <taxon>Trichomalopsis</taxon>
    </lineage>
</organism>
<dbReference type="Proteomes" id="UP000215335">
    <property type="component" value="Unassembled WGS sequence"/>
</dbReference>
<evidence type="ECO:0000313" key="8">
    <source>
        <dbReference type="Proteomes" id="UP000215335"/>
    </source>
</evidence>
<keyword evidence="3" id="KW-0378">Hydrolase</keyword>
<evidence type="ECO:0000259" key="4">
    <source>
        <dbReference type="Pfam" id="PF00149"/>
    </source>
</evidence>
<evidence type="ECO:0000256" key="1">
    <source>
        <dbReference type="ARBA" id="ARBA00022729"/>
    </source>
</evidence>
<dbReference type="PANTHER" id="PTHR45867">
    <property type="entry name" value="PURPLE ACID PHOSPHATASE"/>
    <property type="match status" value="1"/>
</dbReference>
<keyword evidence="8" id="KW-1185">Reference proteome</keyword>
<dbReference type="EMBL" id="NNAY01000049">
    <property type="protein sequence ID" value="OXU31550.1"/>
    <property type="molecule type" value="Genomic_DNA"/>
</dbReference>
<evidence type="ECO:0000259" key="5">
    <source>
        <dbReference type="Pfam" id="PF14008"/>
    </source>
</evidence>
<dbReference type="Gene3D" id="3.60.21.10">
    <property type="match status" value="1"/>
</dbReference>
<comment type="catalytic activity">
    <reaction evidence="3">
        <text>a phosphate monoester + H2O = an alcohol + phosphate</text>
        <dbReference type="Rhea" id="RHEA:15017"/>
        <dbReference type="ChEBI" id="CHEBI:15377"/>
        <dbReference type="ChEBI" id="CHEBI:30879"/>
        <dbReference type="ChEBI" id="CHEBI:43474"/>
        <dbReference type="ChEBI" id="CHEBI:67140"/>
        <dbReference type="EC" id="3.1.3.2"/>
    </reaction>
</comment>
<dbReference type="AlphaFoldDB" id="A0A232FM11"/>
<dbReference type="InterPro" id="IPR029052">
    <property type="entry name" value="Metallo-depent_PP-like"/>
</dbReference>
<feature type="domain" description="Purple acid phosphatase C-terminal" evidence="5">
    <location>
        <begin position="371"/>
        <end position="432"/>
    </location>
</feature>
<dbReference type="STRING" id="543379.A0A232FM11"/>
<feature type="chain" id="PRO_5011823809" description="Purple acid phosphatase" evidence="3">
    <location>
        <begin position="34"/>
        <end position="450"/>
    </location>
</feature>
<dbReference type="EC" id="3.1.3.2" evidence="3"/>
<dbReference type="Pfam" id="PF16656">
    <property type="entry name" value="Pur_ac_phosph_N"/>
    <property type="match status" value="1"/>
</dbReference>
<gene>
    <name evidence="7" type="ORF">TSAR_003525</name>
</gene>
<dbReference type="SUPFAM" id="SSF49363">
    <property type="entry name" value="Purple acid phosphatase, N-terminal domain"/>
    <property type="match status" value="1"/>
</dbReference>
<dbReference type="PANTHER" id="PTHR45867:SF3">
    <property type="entry name" value="ACID PHOSPHATASE TYPE 7"/>
    <property type="match status" value="1"/>
</dbReference>
<dbReference type="OrthoDB" id="45007at2759"/>
<dbReference type="Gene3D" id="2.60.40.380">
    <property type="entry name" value="Purple acid phosphatase-like, N-terminal"/>
    <property type="match status" value="1"/>
</dbReference>
<dbReference type="InterPro" id="IPR004843">
    <property type="entry name" value="Calcineurin-like_PHP"/>
</dbReference>
<dbReference type="Pfam" id="PF00149">
    <property type="entry name" value="Metallophos"/>
    <property type="match status" value="1"/>
</dbReference>
<comment type="caution">
    <text evidence="7">The sequence shown here is derived from an EMBL/GenBank/DDBJ whole genome shotgun (WGS) entry which is preliminary data.</text>
</comment>
<dbReference type="InterPro" id="IPR041792">
    <property type="entry name" value="MPP_PAP"/>
</dbReference>
<proteinExistence type="inferred from homology"/>
<feature type="domain" description="Calcineurin-like phosphoesterase" evidence="4">
    <location>
        <begin position="141"/>
        <end position="346"/>
    </location>
</feature>
<dbReference type="InterPro" id="IPR008963">
    <property type="entry name" value="Purple_acid_Pase-like_N"/>
</dbReference>
<evidence type="ECO:0000313" key="7">
    <source>
        <dbReference type="EMBL" id="OXU31550.1"/>
    </source>
</evidence>
<evidence type="ECO:0000259" key="6">
    <source>
        <dbReference type="Pfam" id="PF16656"/>
    </source>
</evidence>
<evidence type="ECO:0000256" key="3">
    <source>
        <dbReference type="RuleBase" id="RU361203"/>
    </source>
</evidence>
<keyword evidence="2" id="KW-0325">Glycoprotein</keyword>
<evidence type="ECO:0000256" key="2">
    <source>
        <dbReference type="ARBA" id="ARBA00023180"/>
    </source>
</evidence>
<feature type="signal peptide" evidence="3">
    <location>
        <begin position="1"/>
        <end position="33"/>
    </location>
</feature>
<dbReference type="Pfam" id="PF14008">
    <property type="entry name" value="Metallophos_C"/>
    <property type="match status" value="1"/>
</dbReference>
<name>A0A232FM11_9HYME</name>
<dbReference type="SUPFAM" id="SSF56300">
    <property type="entry name" value="Metallo-dependent phosphatases"/>
    <property type="match status" value="1"/>
</dbReference>
<dbReference type="InterPro" id="IPR025733">
    <property type="entry name" value="PAPs_C"/>
</dbReference>
<reference evidence="7 8" key="1">
    <citation type="journal article" date="2017" name="Curr. Biol.">
        <title>The Evolution of Venom by Co-option of Single-Copy Genes.</title>
        <authorList>
            <person name="Martinson E.O."/>
            <person name="Mrinalini"/>
            <person name="Kelkar Y.D."/>
            <person name="Chang C.H."/>
            <person name="Werren J.H."/>
        </authorList>
    </citation>
    <scope>NUCLEOTIDE SEQUENCE [LARGE SCALE GENOMIC DNA]</scope>
    <source>
        <strain evidence="7 8">Alberta</strain>
        <tissue evidence="7">Whole body</tissue>
    </source>
</reference>